<reference evidence="2" key="2">
    <citation type="submission" date="2015-01" db="EMBL/GenBank/DDBJ databases">
        <title>Complete genome sequence of Methylobacterium aquaticum strain 22A.</title>
        <authorList>
            <person name="Tani A."/>
            <person name="Ogura Y."/>
            <person name="Hayashi T."/>
        </authorList>
    </citation>
    <scope>NUCLEOTIDE SEQUENCE [LARGE SCALE GENOMIC DNA]</scope>
    <source>
        <strain evidence="2">MA-22A</strain>
    </source>
</reference>
<evidence type="ECO:0000313" key="1">
    <source>
        <dbReference type="EMBL" id="BAQ44963.1"/>
    </source>
</evidence>
<evidence type="ECO:0000313" key="2">
    <source>
        <dbReference type="Proteomes" id="UP000061432"/>
    </source>
</evidence>
<reference evidence="1 2" key="1">
    <citation type="journal article" date="2015" name="Genome Announc.">
        <title>Complete Genome Sequence of Methylobacterium aquaticum Strain 22A, Isolated from Racomitrium japonicum Moss.</title>
        <authorList>
            <person name="Tani A."/>
            <person name="Ogura Y."/>
            <person name="Hayashi T."/>
            <person name="Kimbara K."/>
        </authorList>
    </citation>
    <scope>NUCLEOTIDE SEQUENCE [LARGE SCALE GENOMIC DNA]</scope>
    <source>
        <strain evidence="1 2">MA-22A</strain>
    </source>
</reference>
<gene>
    <name evidence="1" type="ORF">Maq22A_c08265</name>
</gene>
<dbReference type="PANTHER" id="PTHR38436:SF1">
    <property type="entry name" value="ESTER CYCLASE"/>
    <property type="match status" value="1"/>
</dbReference>
<dbReference type="STRING" id="270351.Maq22A_c08265"/>
<organism evidence="1 2">
    <name type="scientific">Methylobacterium aquaticum</name>
    <dbReference type="NCBI Taxonomy" id="270351"/>
    <lineage>
        <taxon>Bacteria</taxon>
        <taxon>Pseudomonadati</taxon>
        <taxon>Pseudomonadota</taxon>
        <taxon>Alphaproteobacteria</taxon>
        <taxon>Hyphomicrobiales</taxon>
        <taxon>Methylobacteriaceae</taxon>
        <taxon>Methylobacterium</taxon>
    </lineage>
</organism>
<dbReference type="AlphaFoldDB" id="A0A0C6F947"/>
<proteinExistence type="predicted"/>
<dbReference type="KEGG" id="maqu:Maq22A_c08265"/>
<dbReference type="RefSeq" id="WP_060846379.1">
    <property type="nucleotide sequence ID" value="NZ_AP014704.1"/>
</dbReference>
<protein>
    <submittedName>
        <fullName evidence="1">Predicted ester cyclase</fullName>
    </submittedName>
</protein>
<dbReference type="OrthoDB" id="129343at2"/>
<dbReference type="InterPro" id="IPR032710">
    <property type="entry name" value="NTF2-like_dom_sf"/>
</dbReference>
<dbReference type="EMBL" id="AP014704">
    <property type="protein sequence ID" value="BAQ44963.1"/>
    <property type="molecule type" value="Genomic_DNA"/>
</dbReference>
<dbReference type="Gene3D" id="3.10.450.50">
    <property type="match status" value="1"/>
</dbReference>
<dbReference type="InterPro" id="IPR009959">
    <property type="entry name" value="Cyclase_SnoaL-like"/>
</dbReference>
<sequence>MSTDANKDLARAYFAAFLARDEAWWQRHIAPDFVRHDPGLDFAVRGPEGVRRLGEVLHGGVTGMALLIDEVIAESDKVLVRLRFQGRHTGDLMGLAPSGHAIDIAVMDLFRIVDGRLVEHWALLDNLGLLKQVGALPA</sequence>
<name>A0A0C6F947_9HYPH</name>
<dbReference type="SUPFAM" id="SSF54427">
    <property type="entry name" value="NTF2-like"/>
    <property type="match status" value="1"/>
</dbReference>
<dbReference type="Pfam" id="PF07366">
    <property type="entry name" value="SnoaL"/>
    <property type="match status" value="1"/>
</dbReference>
<dbReference type="PANTHER" id="PTHR38436">
    <property type="entry name" value="POLYKETIDE CYCLASE SNOAL-LIKE DOMAIN"/>
    <property type="match status" value="1"/>
</dbReference>
<accession>A0A0C6F947</accession>
<dbReference type="GO" id="GO:0030638">
    <property type="term" value="P:polyketide metabolic process"/>
    <property type="evidence" value="ECO:0007669"/>
    <property type="project" value="InterPro"/>
</dbReference>
<dbReference type="Proteomes" id="UP000061432">
    <property type="component" value="Chromosome"/>
</dbReference>
<dbReference type="PATRIC" id="fig|270351.10.peg.1578"/>